<gene>
    <name evidence="1" type="ORF">SE17_23245</name>
</gene>
<accession>A0A0P9H9Z3</accession>
<name>A0A0P9H9Z3_9CHLR</name>
<dbReference type="AlphaFoldDB" id="A0A0P9H9Z3"/>
<evidence type="ECO:0000313" key="2">
    <source>
        <dbReference type="Proteomes" id="UP000050509"/>
    </source>
</evidence>
<evidence type="ECO:0000313" key="1">
    <source>
        <dbReference type="EMBL" id="KPV51084.1"/>
    </source>
</evidence>
<protein>
    <submittedName>
        <fullName evidence="1">Uncharacterized protein</fullName>
    </submittedName>
</protein>
<sequence length="179" mass="19767">MALFTAADAVELYEIVRQHYAALSEALGLPPATPAGSASPLRRDIQLLIDVANGLHSRTDEQVHQTEQALLRVRTLLLANALGAPAALPEAFWHTKAGLLVSRASWWVWMDDLITISNAAALAFGTNTQANRMRIARAIDSGMLDWLPDPSVANRQHNRRVRRSQVEWLAEMRQLPGSD</sequence>
<dbReference type="Proteomes" id="UP000050509">
    <property type="component" value="Unassembled WGS sequence"/>
</dbReference>
<keyword evidence="2" id="KW-1185">Reference proteome</keyword>
<organism evidence="1 2">
    <name type="scientific">Kouleothrix aurantiaca</name>
    <dbReference type="NCBI Taxonomy" id="186479"/>
    <lineage>
        <taxon>Bacteria</taxon>
        <taxon>Bacillati</taxon>
        <taxon>Chloroflexota</taxon>
        <taxon>Chloroflexia</taxon>
        <taxon>Chloroflexales</taxon>
        <taxon>Roseiflexineae</taxon>
        <taxon>Roseiflexaceae</taxon>
        <taxon>Kouleothrix</taxon>
    </lineage>
</organism>
<proteinExistence type="predicted"/>
<comment type="caution">
    <text evidence="1">The sequence shown here is derived from an EMBL/GenBank/DDBJ whole genome shotgun (WGS) entry which is preliminary data.</text>
</comment>
<dbReference type="EMBL" id="LJCR01001081">
    <property type="protein sequence ID" value="KPV51084.1"/>
    <property type="molecule type" value="Genomic_DNA"/>
</dbReference>
<reference evidence="1 2" key="1">
    <citation type="submission" date="2015-09" db="EMBL/GenBank/DDBJ databases">
        <title>Draft genome sequence of Kouleothrix aurantiaca JCM 19913.</title>
        <authorList>
            <person name="Hemp J."/>
        </authorList>
    </citation>
    <scope>NUCLEOTIDE SEQUENCE [LARGE SCALE GENOMIC DNA]</scope>
    <source>
        <strain evidence="1 2">COM-B</strain>
    </source>
</reference>